<reference evidence="4 5" key="1">
    <citation type="journal article" date="2014" name="Int. J. Syst. Evol. Microbiol.">
        <title>Complete genome sequence of Corynebacterium casei LMG S-19264T (=DSM 44701T), isolated from a smear-ripened cheese.</title>
        <authorList>
            <consortium name="US DOE Joint Genome Institute (JGI-PGF)"/>
            <person name="Walter F."/>
            <person name="Albersmeier A."/>
            <person name="Kalinowski J."/>
            <person name="Ruckert C."/>
        </authorList>
    </citation>
    <scope>NUCLEOTIDE SEQUENCE [LARGE SCALE GENOMIC DNA]</scope>
    <source>
        <strain evidence="4 5">NBRC 112785</strain>
    </source>
</reference>
<proteinExistence type="predicted"/>
<comment type="caution">
    <text evidence="4">The sequence shown here is derived from an EMBL/GenBank/DDBJ whole genome shotgun (WGS) entry which is preliminary data.</text>
</comment>
<evidence type="ECO:0000256" key="1">
    <source>
        <dbReference type="ARBA" id="ARBA00022741"/>
    </source>
</evidence>
<evidence type="ECO:0000259" key="3">
    <source>
        <dbReference type="Pfam" id="PF01636"/>
    </source>
</evidence>
<accession>A0AA37TMG8</accession>
<evidence type="ECO:0000313" key="4">
    <source>
        <dbReference type="EMBL" id="GLS82388.1"/>
    </source>
</evidence>
<dbReference type="SUPFAM" id="SSF56112">
    <property type="entry name" value="Protein kinase-like (PK-like)"/>
    <property type="match status" value="1"/>
</dbReference>
<dbReference type="EMBL" id="BSPO01000001">
    <property type="protein sequence ID" value="GLS82388.1"/>
    <property type="molecule type" value="Genomic_DNA"/>
</dbReference>
<dbReference type="InterPro" id="IPR002575">
    <property type="entry name" value="Aminoglycoside_PTrfase"/>
</dbReference>
<dbReference type="GO" id="GO:0005524">
    <property type="term" value="F:ATP binding"/>
    <property type="evidence" value="ECO:0007669"/>
    <property type="project" value="UniProtKB-KW"/>
</dbReference>
<keyword evidence="5" id="KW-1185">Reference proteome</keyword>
<evidence type="ECO:0000313" key="5">
    <source>
        <dbReference type="Proteomes" id="UP001157439"/>
    </source>
</evidence>
<dbReference type="Pfam" id="PF01636">
    <property type="entry name" value="APH"/>
    <property type="match status" value="1"/>
</dbReference>
<protein>
    <submittedName>
        <fullName evidence="4">Cell wall phosphotransferase</fullName>
    </submittedName>
</protein>
<gene>
    <name evidence="4" type="ORF">GCM10007894_03650</name>
</gene>
<dbReference type="Proteomes" id="UP001157439">
    <property type="component" value="Unassembled WGS sequence"/>
</dbReference>
<keyword evidence="2" id="KW-0067">ATP-binding</keyword>
<name>A0AA37TMG8_9GAMM</name>
<organism evidence="4 5">
    <name type="scientific">Paraferrimonas haliotis</name>
    <dbReference type="NCBI Taxonomy" id="2013866"/>
    <lineage>
        <taxon>Bacteria</taxon>
        <taxon>Pseudomonadati</taxon>
        <taxon>Pseudomonadota</taxon>
        <taxon>Gammaproteobacteria</taxon>
        <taxon>Alteromonadales</taxon>
        <taxon>Ferrimonadaceae</taxon>
        <taxon>Paraferrimonas</taxon>
    </lineage>
</organism>
<keyword evidence="1" id="KW-0547">Nucleotide-binding</keyword>
<dbReference type="PANTHER" id="PTHR33540:SF1">
    <property type="entry name" value="N-ACETYLMURAMATE_N-ACETYLGLUCOSAMINE KINASE"/>
    <property type="match status" value="1"/>
</dbReference>
<evidence type="ECO:0000256" key="2">
    <source>
        <dbReference type="ARBA" id="ARBA00022840"/>
    </source>
</evidence>
<dbReference type="AlphaFoldDB" id="A0AA37TMG8"/>
<dbReference type="InterPro" id="IPR011009">
    <property type="entry name" value="Kinase-like_dom_sf"/>
</dbReference>
<dbReference type="Gene3D" id="3.90.1200.10">
    <property type="match status" value="1"/>
</dbReference>
<sequence length="329" mass="37788">MDSRAHALTQWLATFFEAEPVLTLISGDASFRRYFRFQANGSSWIAVDAPVLYEDCRWFGEVAQAYQAQGLKVPQVLQLDEQQGFMWLSDLGDELLSQSLTGDNVGERYRAALKLLHPIRGVNAINGTPLPSYDDAMLSFELSIFKEWLVEKTLAIELNNTQQQMLHDTFTKLTEMALEQPQVGVHRDYHSRNLMCVEDELAVIDFQGCVNGPITYDLVSLLRDCYVRWPNDLVTTLLQEQYQQLVCDGLVTVSWPEFERWFDWMGLQRHIKAAGIFCRLNLRDNKAGYLKDVPLTLTYLVDISAKYPEFAAFHEWLTSSVVPAWERQS</sequence>
<dbReference type="PANTHER" id="PTHR33540">
    <property type="entry name" value="TRNA THREONYLCARBAMOYLADENOSINE BIOSYNTHESIS PROTEIN TSAE"/>
    <property type="match status" value="1"/>
</dbReference>
<dbReference type="Gene3D" id="3.30.200.20">
    <property type="entry name" value="Phosphorylase Kinase, domain 1"/>
    <property type="match status" value="1"/>
</dbReference>
<feature type="domain" description="Aminoglycoside phosphotransferase" evidence="3">
    <location>
        <begin position="22"/>
        <end position="235"/>
    </location>
</feature>